<dbReference type="InterPro" id="IPR000801">
    <property type="entry name" value="Esterase-like"/>
</dbReference>
<sequence length="492" mass="52480">MVTQANAQQTAKVTSNGIGYLEYLPQGYNNNTNKYPVVISLHGIKERGTTSTDPAAIKESVLRVANVGLPKYVKYGQQYPFILISPQLKSSYGTWPADYVMQVVNHVKKTLRIDESRIYLTGLSLGGYGVWKTAVAYPTVFAAIAPVCSGGNAVSQACNIAAEDLPTWAFHGDKDGTVSYQVSVKMVNAVNACTPKPNPLAKLTIYPGMGHSIWDKAYKESNVLNWLQSYRKGTVTPSPEPTPDNQLPVVSAGADKTLTLPTNSVAIQGTASDPDGTIATYAWSKVAGGSASLSGTTSSKLNVSSLASGSYTFRLTVKDNKGASKSDDVAVVVKSSTTTTAPVANAGADKSISTRSTYLYGSATAATGRTIRYYKWTKVSGPGNSMNYVSTPKLYAYNMNPGTYVFKLTVTDDKGVTASDQVTVKVTTSTAQIIREDLKPANQLLTDPHGAPNIRRATASLETFELPNGRSASAQGAVVSEMIQERRRFNAG</sequence>
<dbReference type="GO" id="GO:0031410">
    <property type="term" value="C:cytoplasmic vesicle"/>
    <property type="evidence" value="ECO:0007669"/>
    <property type="project" value="TreeGrafter"/>
</dbReference>
<dbReference type="PANTHER" id="PTHR46182">
    <property type="entry name" value="FI19480P1"/>
    <property type="match status" value="1"/>
</dbReference>
<evidence type="ECO:0000313" key="2">
    <source>
        <dbReference type="EMBL" id="MBT1697855.1"/>
    </source>
</evidence>
<dbReference type="SUPFAM" id="SSF53474">
    <property type="entry name" value="alpha/beta-Hydrolases"/>
    <property type="match status" value="1"/>
</dbReference>
<keyword evidence="2" id="KW-0378">Hydrolase</keyword>
<dbReference type="Gene3D" id="3.40.50.1820">
    <property type="entry name" value="alpha/beta hydrolase"/>
    <property type="match status" value="1"/>
</dbReference>
<dbReference type="InterPro" id="IPR013783">
    <property type="entry name" value="Ig-like_fold"/>
</dbReference>
<dbReference type="InterPro" id="IPR022409">
    <property type="entry name" value="PKD/Chitinase_dom"/>
</dbReference>
<feature type="domain" description="PKD/Chitinase" evidence="1">
    <location>
        <begin position="249"/>
        <end position="336"/>
    </location>
</feature>
<comment type="caution">
    <text evidence="2">The sequence shown here is derived from an EMBL/GenBank/DDBJ whole genome shotgun (WGS) entry which is preliminary data.</text>
</comment>
<dbReference type="GO" id="GO:0016787">
    <property type="term" value="F:hydrolase activity"/>
    <property type="evidence" value="ECO:0007669"/>
    <property type="project" value="UniProtKB-KW"/>
</dbReference>
<accession>A0AAP2GPE0</accession>
<feature type="domain" description="PKD/Chitinase" evidence="1">
    <location>
        <begin position="343"/>
        <end position="429"/>
    </location>
</feature>
<dbReference type="InterPro" id="IPR029865">
    <property type="entry name" value="KIAA0319-like"/>
</dbReference>
<dbReference type="AlphaFoldDB" id="A0AAP2GPE0"/>
<dbReference type="Pfam" id="PF00756">
    <property type="entry name" value="Esterase"/>
    <property type="match status" value="1"/>
</dbReference>
<evidence type="ECO:0000313" key="3">
    <source>
        <dbReference type="Proteomes" id="UP001319200"/>
    </source>
</evidence>
<dbReference type="InterPro" id="IPR035986">
    <property type="entry name" value="PKD_dom_sf"/>
</dbReference>
<evidence type="ECO:0000259" key="1">
    <source>
        <dbReference type="SMART" id="SM00089"/>
    </source>
</evidence>
<organism evidence="2 3">
    <name type="scientific">Chryseosolibacter histidini</name>
    <dbReference type="NCBI Taxonomy" id="2782349"/>
    <lineage>
        <taxon>Bacteria</taxon>
        <taxon>Pseudomonadati</taxon>
        <taxon>Bacteroidota</taxon>
        <taxon>Cytophagia</taxon>
        <taxon>Cytophagales</taxon>
        <taxon>Chryseotaleaceae</taxon>
        <taxon>Chryseosolibacter</taxon>
    </lineage>
</organism>
<reference evidence="2 3" key="1">
    <citation type="submission" date="2021-05" db="EMBL/GenBank/DDBJ databases">
        <title>A Polyphasic approach of four new species of the genus Ohtaekwangia: Ohtaekwangia histidinii sp. nov., Ohtaekwangia cretensis sp. nov., Ohtaekwangia indiensis sp. nov., Ohtaekwangia reichenbachii sp. nov. from diverse environment.</title>
        <authorList>
            <person name="Octaviana S."/>
        </authorList>
    </citation>
    <scope>NUCLEOTIDE SEQUENCE [LARGE SCALE GENOMIC DNA]</scope>
    <source>
        <strain evidence="2 3">PWU4</strain>
    </source>
</reference>
<keyword evidence="3" id="KW-1185">Reference proteome</keyword>
<dbReference type="InterPro" id="IPR029058">
    <property type="entry name" value="AB_hydrolase_fold"/>
</dbReference>
<dbReference type="EMBL" id="JAHESF010000011">
    <property type="protein sequence ID" value="MBT1697855.1"/>
    <property type="molecule type" value="Genomic_DNA"/>
</dbReference>
<name>A0AAP2GPE0_9BACT</name>
<protein>
    <submittedName>
        <fullName evidence="2">Dienelactone hydrolase family protein</fullName>
    </submittedName>
</protein>
<dbReference type="CDD" id="cd00146">
    <property type="entry name" value="PKD"/>
    <property type="match status" value="2"/>
</dbReference>
<dbReference type="Proteomes" id="UP001319200">
    <property type="component" value="Unassembled WGS sequence"/>
</dbReference>
<dbReference type="Gene3D" id="2.60.40.10">
    <property type="entry name" value="Immunoglobulins"/>
    <property type="match status" value="2"/>
</dbReference>
<gene>
    <name evidence="2" type="ORF">KK083_13260</name>
</gene>
<dbReference type="RefSeq" id="WP_254163725.1">
    <property type="nucleotide sequence ID" value="NZ_JAHESF010000011.1"/>
</dbReference>
<dbReference type="Pfam" id="PF22352">
    <property type="entry name" value="K319L-like_PKD"/>
    <property type="match status" value="2"/>
</dbReference>
<dbReference type="GO" id="GO:0016020">
    <property type="term" value="C:membrane"/>
    <property type="evidence" value="ECO:0007669"/>
    <property type="project" value="TreeGrafter"/>
</dbReference>
<dbReference type="SMART" id="SM00089">
    <property type="entry name" value="PKD"/>
    <property type="match status" value="2"/>
</dbReference>
<dbReference type="PANTHER" id="PTHR46182:SF2">
    <property type="entry name" value="FI19480P1"/>
    <property type="match status" value="1"/>
</dbReference>
<proteinExistence type="predicted"/>
<dbReference type="SUPFAM" id="SSF49299">
    <property type="entry name" value="PKD domain"/>
    <property type="match status" value="2"/>
</dbReference>